<dbReference type="EMBL" id="WIGM01000672">
    <property type="protein sequence ID" value="KAF6816602.1"/>
    <property type="molecule type" value="Genomic_DNA"/>
</dbReference>
<dbReference type="GO" id="GO:0005506">
    <property type="term" value="F:iron ion binding"/>
    <property type="evidence" value="ECO:0007669"/>
    <property type="project" value="InterPro"/>
</dbReference>
<accession>A0A8H6N188</accession>
<evidence type="ECO:0000256" key="4">
    <source>
        <dbReference type="ARBA" id="ARBA00022723"/>
    </source>
</evidence>
<reference evidence="8" key="1">
    <citation type="journal article" date="2020" name="Phytopathology">
        <title>Genome Sequence Resources of Colletotrichum truncatum, C. plurivorum, C. musicola, and C. sojae: Four Species Pathogenic to Soybean (Glycine max).</title>
        <authorList>
            <person name="Rogerio F."/>
            <person name="Boufleur T.R."/>
            <person name="Ciampi-Guillardi M."/>
            <person name="Sukno S.A."/>
            <person name="Thon M.R."/>
            <person name="Massola Junior N.S."/>
            <person name="Baroncelli R."/>
        </authorList>
    </citation>
    <scope>NUCLEOTIDE SEQUENCE</scope>
    <source>
        <strain evidence="8">LFN0074</strain>
    </source>
</reference>
<keyword evidence="5 7" id="KW-0408">Iron</keyword>
<keyword evidence="6" id="KW-0503">Monooxygenase</keyword>
<dbReference type="Proteomes" id="UP000639643">
    <property type="component" value="Unassembled WGS sequence"/>
</dbReference>
<proteinExistence type="inferred from homology"/>
<dbReference type="InterPro" id="IPR002403">
    <property type="entry name" value="Cyt_P450_E_grp-IV"/>
</dbReference>
<comment type="caution">
    <text evidence="8">The sequence shown here is derived from an EMBL/GenBank/DDBJ whole genome shotgun (WGS) entry which is preliminary data.</text>
</comment>
<sequence>MAGALLIAAIAVGLLLFWYFTTPTYTDGEPKPIPHRIPILGHALSFSRDRRTLVARCIAQNNNEPFSLLIAGTKHYVFNKSAEFTEVFRNFKSLDSVGFLRLVMRNLFGINATDAEAFVAGTVKPILHDVNSVYLLRTENNAITAATYYEEVRQAVERFDKTLAQSDAKRITRDVLHIIAKFQSEPTTNAYFGKLVLDVDPQILDALDVVNKYGFWSLLFGIPRFVSPKPYRARDRIVQTFRTLVNAVDARDGVASPYIESRIRQLLSHGLCRDTVAKDVLSVFSGVHSNSMPTAYCTLVELMEHPEHIPVFRSELGEAGYVTTSPADHVGIFPDKVPRMRSFLHEVLRVHNNGTAFREVLEDTTIVAAGRTWQLKKGAVVDLPNSLLCATEDIHPEPHRFVAERFLDKRLGGQGEKFTKTVKPFGGGVSFCPGRVFAEKQILAFLAALIEQYDLRVVTAAFKTPRNSDVDEVLWSPPIEIEMTKRA</sequence>
<comment type="similarity">
    <text evidence="2">Belongs to the cytochrome P450 family.</text>
</comment>
<evidence type="ECO:0000256" key="3">
    <source>
        <dbReference type="ARBA" id="ARBA00022617"/>
    </source>
</evidence>
<dbReference type="SUPFAM" id="SSF48264">
    <property type="entry name" value="Cytochrome P450"/>
    <property type="match status" value="1"/>
</dbReference>
<dbReference type="GO" id="GO:0020037">
    <property type="term" value="F:heme binding"/>
    <property type="evidence" value="ECO:0007669"/>
    <property type="project" value="InterPro"/>
</dbReference>
<evidence type="ECO:0000256" key="2">
    <source>
        <dbReference type="ARBA" id="ARBA00010617"/>
    </source>
</evidence>
<dbReference type="PANTHER" id="PTHR24304">
    <property type="entry name" value="CYTOCHROME P450 FAMILY 7"/>
    <property type="match status" value="1"/>
</dbReference>
<dbReference type="InterPro" id="IPR001128">
    <property type="entry name" value="Cyt_P450"/>
</dbReference>
<dbReference type="InterPro" id="IPR036396">
    <property type="entry name" value="Cyt_P450_sf"/>
</dbReference>
<evidence type="ECO:0000256" key="7">
    <source>
        <dbReference type="PIRSR" id="PIRSR602403-1"/>
    </source>
</evidence>
<protein>
    <submittedName>
        <fullName evidence="8">Cytochrome p450 family protein</fullName>
    </submittedName>
</protein>
<dbReference type="Pfam" id="PF00067">
    <property type="entry name" value="p450"/>
    <property type="match status" value="1"/>
</dbReference>
<evidence type="ECO:0000256" key="1">
    <source>
        <dbReference type="ARBA" id="ARBA00001971"/>
    </source>
</evidence>
<dbReference type="GO" id="GO:0016705">
    <property type="term" value="F:oxidoreductase activity, acting on paired donors, with incorporation or reduction of molecular oxygen"/>
    <property type="evidence" value="ECO:0007669"/>
    <property type="project" value="InterPro"/>
</dbReference>
<evidence type="ECO:0000256" key="5">
    <source>
        <dbReference type="ARBA" id="ARBA00023004"/>
    </source>
</evidence>
<dbReference type="PRINTS" id="PR00465">
    <property type="entry name" value="EP450IV"/>
</dbReference>
<keyword evidence="4 7" id="KW-0479">Metal-binding</keyword>
<evidence type="ECO:0000313" key="8">
    <source>
        <dbReference type="EMBL" id="KAF6816602.1"/>
    </source>
</evidence>
<evidence type="ECO:0000313" key="9">
    <source>
        <dbReference type="Proteomes" id="UP000639643"/>
    </source>
</evidence>
<gene>
    <name evidence="8" type="ORF">CMUS01_12248</name>
</gene>
<dbReference type="OrthoDB" id="3366823at2759"/>
<organism evidence="8 9">
    <name type="scientific">Colletotrichum musicola</name>
    <dbReference type="NCBI Taxonomy" id="2175873"/>
    <lineage>
        <taxon>Eukaryota</taxon>
        <taxon>Fungi</taxon>
        <taxon>Dikarya</taxon>
        <taxon>Ascomycota</taxon>
        <taxon>Pezizomycotina</taxon>
        <taxon>Sordariomycetes</taxon>
        <taxon>Hypocreomycetidae</taxon>
        <taxon>Glomerellales</taxon>
        <taxon>Glomerellaceae</taxon>
        <taxon>Colletotrichum</taxon>
        <taxon>Colletotrichum orchidearum species complex</taxon>
    </lineage>
</organism>
<keyword evidence="6" id="KW-0560">Oxidoreductase</keyword>
<dbReference type="Gene3D" id="1.10.630.10">
    <property type="entry name" value="Cytochrome P450"/>
    <property type="match status" value="1"/>
</dbReference>
<keyword evidence="9" id="KW-1185">Reference proteome</keyword>
<dbReference type="GO" id="GO:0008395">
    <property type="term" value="F:steroid hydroxylase activity"/>
    <property type="evidence" value="ECO:0007669"/>
    <property type="project" value="TreeGrafter"/>
</dbReference>
<dbReference type="AlphaFoldDB" id="A0A8H6N188"/>
<evidence type="ECO:0000256" key="6">
    <source>
        <dbReference type="ARBA" id="ARBA00023033"/>
    </source>
</evidence>
<dbReference type="PANTHER" id="PTHR24304:SF2">
    <property type="entry name" value="24-HYDROXYCHOLESTEROL 7-ALPHA-HYDROXYLASE"/>
    <property type="match status" value="1"/>
</dbReference>
<keyword evidence="3 7" id="KW-0349">Heme</keyword>
<name>A0A8H6N188_9PEZI</name>
<feature type="binding site" description="axial binding residue" evidence="7">
    <location>
        <position position="432"/>
    </location>
    <ligand>
        <name>heme</name>
        <dbReference type="ChEBI" id="CHEBI:30413"/>
    </ligand>
    <ligandPart>
        <name>Fe</name>
        <dbReference type="ChEBI" id="CHEBI:18248"/>
    </ligandPart>
</feature>
<comment type="cofactor">
    <cofactor evidence="1 7">
        <name>heme</name>
        <dbReference type="ChEBI" id="CHEBI:30413"/>
    </cofactor>
</comment>
<dbReference type="InterPro" id="IPR050529">
    <property type="entry name" value="CYP450_sterol_14alpha_dmase"/>
</dbReference>